<dbReference type="SUPFAM" id="SSF48403">
    <property type="entry name" value="Ankyrin repeat"/>
    <property type="match status" value="1"/>
</dbReference>
<dbReference type="PANTHER" id="PTHR43806">
    <property type="entry name" value="PEPTIDASE S8"/>
    <property type="match status" value="1"/>
</dbReference>
<evidence type="ECO:0000256" key="4">
    <source>
        <dbReference type="ARBA" id="ARBA00022825"/>
    </source>
</evidence>
<comment type="caution">
    <text evidence="6">The sequence shown here is derived from an EMBL/GenBank/DDBJ whole genome shotgun (WGS) entry which is preliminary data.</text>
</comment>
<evidence type="ECO:0000256" key="2">
    <source>
        <dbReference type="ARBA" id="ARBA00022670"/>
    </source>
</evidence>
<dbReference type="InterPro" id="IPR036852">
    <property type="entry name" value="Peptidase_S8/S53_dom_sf"/>
</dbReference>
<evidence type="ECO:0000259" key="5">
    <source>
        <dbReference type="Pfam" id="PF00082"/>
    </source>
</evidence>
<keyword evidence="7" id="KW-1185">Reference proteome</keyword>
<evidence type="ECO:0000256" key="3">
    <source>
        <dbReference type="ARBA" id="ARBA00022801"/>
    </source>
</evidence>
<feature type="domain" description="Peptidase S8/S53" evidence="5">
    <location>
        <begin position="637"/>
        <end position="845"/>
    </location>
</feature>
<dbReference type="InterPro" id="IPR036770">
    <property type="entry name" value="Ankyrin_rpt-contain_sf"/>
</dbReference>
<sequence>MAVTVPHFLQRMQQELVSGGYNDYEPEFKAEFKNWILRAQQKGQRIDIALVELVRRELVHGEGHLAHPSSQAGSVPSDSVMCRFYKSLCAAIFSAIEMRSVLNRCFQRFLFEKMNAQEKGEGDLRQKWEKIATSMYEESRNFSHKLTPIIESTGDDVASHQSPSTGMNNLHAAVLYGCTGIVQMIIQDIKDCHRNQPELSRRVILAENSTDVNALAIAIGNNQVQIAKLLLGAEPGLATTPDFGSKLEHYPLHYLIDHILRPVDVDEPTPPVETWCELIQDIVKIDPVRNLTARCNLSKRSRDGDTPLGPDMTPYQMATRASKGREEEDLPLMSMLRAVEEQLEELIWRYLEGTSIQKAGLDNMTDLNLSDFDAVESGQQINNFASFVEKFKSSQEFNPFSPRLTRLNLPDISTANSPEASEAVVKLLNRLKDDFKIDRIIRLSAKNSHSSRISDDLIASWVGIFGVEELSWEKYDFDISSLVSLADKKKLRLRHLSLYTTGHKGVLSHWTSPSGILAMPEVNDSLFLKLGTLQTANLEQLEVVSIYLVEAFKDNLVAGLPSQSKDYVKLKDWIEEEYKTSTKKAGMEKSPALRVVLTAAHPAKRYHKFREPSVNQKFDRSIQTAQALLESEPREEAIKIAIIDNGVSCGLQDISGNIKGGDSFVYDAGHCKTPWFTPVDPHGTHMASLIVRANPYCDLYVYRVCSEQRDLKDEHVAQAIEMALKAKVDIINFSWSFDAKTPKTEKALLLAKSTLVFCAKPDALKVYPADYRSTISVTQATNQPLTLEVDGSPDLVLPGENVAVRSPPYAVRQDTQASGSSVSTALAAGVASLVLMLSREWKVENWDMLKQKDVMIGVFKRFMGSNSSIPYVNPQVLFGDTAALEYAMKDNIKRHGREL</sequence>
<keyword evidence="3" id="KW-0378">Hydrolase</keyword>
<dbReference type="AlphaFoldDB" id="A0A9P8IGN3"/>
<accession>A0A9P8IGN3</accession>
<dbReference type="Proteomes" id="UP000750711">
    <property type="component" value="Unassembled WGS sequence"/>
</dbReference>
<evidence type="ECO:0000256" key="1">
    <source>
        <dbReference type="ARBA" id="ARBA00011073"/>
    </source>
</evidence>
<proteinExistence type="inferred from homology"/>
<dbReference type="GO" id="GO:0006508">
    <property type="term" value="P:proteolysis"/>
    <property type="evidence" value="ECO:0007669"/>
    <property type="project" value="UniProtKB-KW"/>
</dbReference>
<comment type="similarity">
    <text evidence="1">Belongs to the peptidase S8 family.</text>
</comment>
<evidence type="ECO:0000313" key="6">
    <source>
        <dbReference type="EMBL" id="KAH0552918.1"/>
    </source>
</evidence>
<dbReference type="InterPro" id="IPR000209">
    <property type="entry name" value="Peptidase_S8/S53_dom"/>
</dbReference>
<dbReference type="EMBL" id="JAGHQM010001708">
    <property type="protein sequence ID" value="KAH0552918.1"/>
    <property type="molecule type" value="Genomic_DNA"/>
</dbReference>
<organism evidence="6 7">
    <name type="scientific">Trichoglossum hirsutum</name>
    <dbReference type="NCBI Taxonomy" id="265104"/>
    <lineage>
        <taxon>Eukaryota</taxon>
        <taxon>Fungi</taxon>
        <taxon>Dikarya</taxon>
        <taxon>Ascomycota</taxon>
        <taxon>Pezizomycotina</taxon>
        <taxon>Geoglossomycetes</taxon>
        <taxon>Geoglossales</taxon>
        <taxon>Geoglossaceae</taxon>
        <taxon>Trichoglossum</taxon>
    </lineage>
</organism>
<reference evidence="6" key="1">
    <citation type="submission" date="2021-03" db="EMBL/GenBank/DDBJ databases">
        <title>Comparative genomics and phylogenomic investigation of the class Geoglossomycetes provide insights into ecological specialization and systematics.</title>
        <authorList>
            <person name="Melie T."/>
            <person name="Pirro S."/>
            <person name="Miller A.N."/>
            <person name="Quandt A."/>
        </authorList>
    </citation>
    <scope>NUCLEOTIDE SEQUENCE</scope>
    <source>
        <strain evidence="6">CAQ_001_2017</strain>
    </source>
</reference>
<dbReference type="InterPro" id="IPR015500">
    <property type="entry name" value="Peptidase_S8_subtilisin-rel"/>
</dbReference>
<name>A0A9P8IGN3_9PEZI</name>
<dbReference type="PRINTS" id="PR00723">
    <property type="entry name" value="SUBTILISIN"/>
</dbReference>
<dbReference type="GO" id="GO:0004252">
    <property type="term" value="F:serine-type endopeptidase activity"/>
    <property type="evidence" value="ECO:0007669"/>
    <property type="project" value="InterPro"/>
</dbReference>
<dbReference type="Pfam" id="PF00082">
    <property type="entry name" value="Peptidase_S8"/>
    <property type="match status" value="1"/>
</dbReference>
<dbReference type="Gene3D" id="3.40.50.200">
    <property type="entry name" value="Peptidase S8/S53 domain"/>
    <property type="match status" value="1"/>
</dbReference>
<gene>
    <name evidence="6" type="ORF">GP486_006883</name>
</gene>
<dbReference type="PANTHER" id="PTHR43806:SF11">
    <property type="entry name" value="CEREVISIN-RELATED"/>
    <property type="match status" value="1"/>
</dbReference>
<dbReference type="InterPro" id="IPR050131">
    <property type="entry name" value="Peptidase_S8_subtilisin-like"/>
</dbReference>
<keyword evidence="4" id="KW-0720">Serine protease</keyword>
<evidence type="ECO:0000313" key="7">
    <source>
        <dbReference type="Proteomes" id="UP000750711"/>
    </source>
</evidence>
<dbReference type="SUPFAM" id="SSF52743">
    <property type="entry name" value="Subtilisin-like"/>
    <property type="match status" value="1"/>
</dbReference>
<keyword evidence="2" id="KW-0645">Protease</keyword>
<dbReference type="Gene3D" id="1.25.40.20">
    <property type="entry name" value="Ankyrin repeat-containing domain"/>
    <property type="match status" value="1"/>
</dbReference>
<protein>
    <recommendedName>
        <fullName evidence="5">Peptidase S8/S53 domain-containing protein</fullName>
    </recommendedName>
</protein>